<evidence type="ECO:0000313" key="1">
    <source>
        <dbReference type="EMBL" id="ORZ36584.1"/>
    </source>
</evidence>
<evidence type="ECO:0000313" key="2">
    <source>
        <dbReference type="Proteomes" id="UP000193411"/>
    </source>
</evidence>
<keyword evidence="2" id="KW-1185">Reference proteome</keyword>
<accession>A0A1Y2HRL0</accession>
<proteinExistence type="predicted"/>
<organism evidence="1 2">
    <name type="scientific">Catenaria anguillulae PL171</name>
    <dbReference type="NCBI Taxonomy" id="765915"/>
    <lineage>
        <taxon>Eukaryota</taxon>
        <taxon>Fungi</taxon>
        <taxon>Fungi incertae sedis</taxon>
        <taxon>Blastocladiomycota</taxon>
        <taxon>Blastocladiomycetes</taxon>
        <taxon>Blastocladiales</taxon>
        <taxon>Catenariaceae</taxon>
        <taxon>Catenaria</taxon>
    </lineage>
</organism>
<sequence>MTLTVSSKLFQTPLAPETFAELVTTAPALSPLGAAGLHCQVIASPQFSASGKSSKDRVLISIYNDAGLQPSQKVTSPVSLDAGTLPVGALLVEFTFYGPAGLGGAHDSIRLGAASPAGMRKNGRAVPLPFKDSVLFANRMYNWVYAQAQGLPGVSLPWMPLAESLDEATIAEQVGQEKQRLEKAKAWDLFLSFLGLRS</sequence>
<feature type="non-terminal residue" evidence="1">
    <location>
        <position position="198"/>
    </location>
</feature>
<dbReference type="EMBL" id="MCFL01000016">
    <property type="protein sequence ID" value="ORZ36584.1"/>
    <property type="molecule type" value="Genomic_DNA"/>
</dbReference>
<dbReference type="AlphaFoldDB" id="A0A1Y2HRL0"/>
<reference evidence="1 2" key="1">
    <citation type="submission" date="2016-07" db="EMBL/GenBank/DDBJ databases">
        <title>Pervasive Adenine N6-methylation of Active Genes in Fungi.</title>
        <authorList>
            <consortium name="DOE Joint Genome Institute"/>
            <person name="Mondo S.J."/>
            <person name="Dannebaum R.O."/>
            <person name="Kuo R.C."/>
            <person name="Labutti K."/>
            <person name="Haridas S."/>
            <person name="Kuo A."/>
            <person name="Salamov A."/>
            <person name="Ahrendt S.R."/>
            <person name="Lipzen A."/>
            <person name="Sullivan W."/>
            <person name="Andreopoulos W.B."/>
            <person name="Clum A."/>
            <person name="Lindquist E."/>
            <person name="Daum C."/>
            <person name="Ramamoorthy G.K."/>
            <person name="Gryganskyi A."/>
            <person name="Culley D."/>
            <person name="Magnuson J.K."/>
            <person name="James T.Y."/>
            <person name="O'Malley M.A."/>
            <person name="Stajich J.E."/>
            <person name="Spatafora J.W."/>
            <person name="Visel A."/>
            <person name="Grigoriev I.V."/>
        </authorList>
    </citation>
    <scope>NUCLEOTIDE SEQUENCE [LARGE SCALE GENOMIC DNA]</scope>
    <source>
        <strain evidence="1 2">PL171</strain>
    </source>
</reference>
<name>A0A1Y2HRL0_9FUNG</name>
<comment type="caution">
    <text evidence="1">The sequence shown here is derived from an EMBL/GenBank/DDBJ whole genome shotgun (WGS) entry which is preliminary data.</text>
</comment>
<dbReference type="Proteomes" id="UP000193411">
    <property type="component" value="Unassembled WGS sequence"/>
</dbReference>
<protein>
    <submittedName>
        <fullName evidence="1">Uncharacterized protein</fullName>
    </submittedName>
</protein>
<gene>
    <name evidence="1" type="ORF">BCR44DRAFT_40350</name>
</gene>